<proteinExistence type="predicted"/>
<gene>
    <name evidence="1" type="ORF">OKA104_LOCUS47596</name>
</gene>
<dbReference type="AlphaFoldDB" id="A0A820JK22"/>
<evidence type="ECO:0000313" key="2">
    <source>
        <dbReference type="Proteomes" id="UP000663881"/>
    </source>
</evidence>
<name>A0A820JK22_9BILA</name>
<feature type="non-terminal residue" evidence="1">
    <location>
        <position position="1"/>
    </location>
</feature>
<comment type="caution">
    <text evidence="1">The sequence shown here is derived from an EMBL/GenBank/DDBJ whole genome shotgun (WGS) entry which is preliminary data.</text>
</comment>
<evidence type="ECO:0000313" key="1">
    <source>
        <dbReference type="EMBL" id="CAF4327710.1"/>
    </source>
</evidence>
<protein>
    <submittedName>
        <fullName evidence="1">Uncharacterized protein</fullName>
    </submittedName>
</protein>
<accession>A0A820JK22</accession>
<reference evidence="1" key="1">
    <citation type="submission" date="2021-02" db="EMBL/GenBank/DDBJ databases">
        <authorList>
            <person name="Nowell W R."/>
        </authorList>
    </citation>
    <scope>NUCLEOTIDE SEQUENCE</scope>
</reference>
<organism evidence="1 2">
    <name type="scientific">Adineta steineri</name>
    <dbReference type="NCBI Taxonomy" id="433720"/>
    <lineage>
        <taxon>Eukaryota</taxon>
        <taxon>Metazoa</taxon>
        <taxon>Spiralia</taxon>
        <taxon>Gnathifera</taxon>
        <taxon>Rotifera</taxon>
        <taxon>Eurotatoria</taxon>
        <taxon>Bdelloidea</taxon>
        <taxon>Adinetida</taxon>
        <taxon>Adinetidae</taxon>
        <taxon>Adineta</taxon>
    </lineage>
</organism>
<dbReference type="Proteomes" id="UP000663881">
    <property type="component" value="Unassembled WGS sequence"/>
</dbReference>
<sequence length="95" mass="11251">YDNVFKNTPAMNMKLIVGNRNRRDALNELIRKRPKRSLLQNILIKNKYSKLLDFVPLKRYKVFSIDETTSSDTVQELITIAKKTYMVTLFPYDHN</sequence>
<dbReference type="EMBL" id="CAJOAY010019137">
    <property type="protein sequence ID" value="CAF4327710.1"/>
    <property type="molecule type" value="Genomic_DNA"/>
</dbReference>